<proteinExistence type="inferred from homology"/>
<keyword evidence="4 6" id="KW-0238">DNA-binding</keyword>
<dbReference type="PANTHER" id="PTHR33217">
    <property type="entry name" value="TRANSPOSASE FOR INSERTION SEQUENCE ELEMENT IS1081"/>
    <property type="match status" value="1"/>
</dbReference>
<comment type="caution">
    <text evidence="7">The sequence shown here is derived from an EMBL/GenBank/DDBJ whole genome shotgun (WGS) entry which is preliminary data.</text>
</comment>
<evidence type="ECO:0000313" key="7">
    <source>
        <dbReference type="EMBL" id="GHF66595.1"/>
    </source>
</evidence>
<dbReference type="Proteomes" id="UP000658656">
    <property type="component" value="Unassembled WGS sequence"/>
</dbReference>
<keyword evidence="6" id="KW-0814">Transposable element</keyword>
<keyword evidence="5 6" id="KW-0233">DNA recombination</keyword>
<dbReference type="GO" id="GO:0004803">
    <property type="term" value="F:transposase activity"/>
    <property type="evidence" value="ECO:0007669"/>
    <property type="project" value="UniProtKB-UniRule"/>
</dbReference>
<dbReference type="InterPro" id="IPR001207">
    <property type="entry name" value="Transposase_mutator"/>
</dbReference>
<evidence type="ECO:0000256" key="3">
    <source>
        <dbReference type="ARBA" id="ARBA00022578"/>
    </source>
</evidence>
<reference evidence="7" key="2">
    <citation type="submission" date="2020-09" db="EMBL/GenBank/DDBJ databases">
        <authorList>
            <person name="Sun Q."/>
            <person name="Zhou Y."/>
        </authorList>
    </citation>
    <scope>NUCLEOTIDE SEQUENCE</scope>
    <source>
        <strain evidence="7">CGMCC 4.7679</strain>
    </source>
</reference>
<evidence type="ECO:0000256" key="6">
    <source>
        <dbReference type="RuleBase" id="RU365089"/>
    </source>
</evidence>
<dbReference type="PANTHER" id="PTHR33217:SF8">
    <property type="entry name" value="MUTATOR FAMILY TRANSPOSASE"/>
    <property type="match status" value="1"/>
</dbReference>
<sequence length="82" mass="9194">MWDHAWAEFVPFLAFDPEIRRVICSTNAIEIVNARTRRAMKARGHFPNEQAAQPGPHAASARAEWRSGLVRRRRRGAAASAA</sequence>
<accession>A0A8H9M6M3</accession>
<evidence type="ECO:0000313" key="8">
    <source>
        <dbReference type="Proteomes" id="UP000658656"/>
    </source>
</evidence>
<name>A0A8H9M6M3_9PSEU</name>
<evidence type="ECO:0000256" key="2">
    <source>
        <dbReference type="ARBA" id="ARBA00010961"/>
    </source>
</evidence>
<dbReference type="Pfam" id="PF00872">
    <property type="entry name" value="Transposase_mut"/>
    <property type="match status" value="1"/>
</dbReference>
<comment type="function">
    <text evidence="1 6">Required for the transposition of the insertion element.</text>
</comment>
<organism evidence="7 8">
    <name type="scientific">Amycolatopsis bartoniae</name>
    <dbReference type="NCBI Taxonomy" id="941986"/>
    <lineage>
        <taxon>Bacteria</taxon>
        <taxon>Bacillati</taxon>
        <taxon>Actinomycetota</taxon>
        <taxon>Actinomycetes</taxon>
        <taxon>Pseudonocardiales</taxon>
        <taxon>Pseudonocardiaceae</taxon>
        <taxon>Amycolatopsis</taxon>
    </lineage>
</organism>
<reference evidence="7" key="1">
    <citation type="journal article" date="2014" name="Int. J. Syst. Evol. Microbiol.">
        <title>Complete genome sequence of Corynebacterium casei LMG S-19264T (=DSM 44701T), isolated from a smear-ripened cheese.</title>
        <authorList>
            <consortium name="US DOE Joint Genome Institute (JGI-PGF)"/>
            <person name="Walter F."/>
            <person name="Albersmeier A."/>
            <person name="Kalinowski J."/>
            <person name="Ruckert C."/>
        </authorList>
    </citation>
    <scope>NUCLEOTIDE SEQUENCE</scope>
    <source>
        <strain evidence="7">CGMCC 4.7679</strain>
    </source>
</reference>
<comment type="similarity">
    <text evidence="2 6">Belongs to the transposase mutator family.</text>
</comment>
<protein>
    <recommendedName>
        <fullName evidence="6">Mutator family transposase</fullName>
    </recommendedName>
</protein>
<keyword evidence="8" id="KW-1185">Reference proteome</keyword>
<keyword evidence="3 6" id="KW-0815">Transposition</keyword>
<evidence type="ECO:0000256" key="4">
    <source>
        <dbReference type="ARBA" id="ARBA00023125"/>
    </source>
</evidence>
<dbReference type="AlphaFoldDB" id="A0A8H9M6M3"/>
<dbReference type="EMBL" id="BNAV01000006">
    <property type="protein sequence ID" value="GHF66595.1"/>
    <property type="molecule type" value="Genomic_DNA"/>
</dbReference>
<dbReference type="GO" id="GO:0003677">
    <property type="term" value="F:DNA binding"/>
    <property type="evidence" value="ECO:0007669"/>
    <property type="project" value="UniProtKB-UniRule"/>
</dbReference>
<gene>
    <name evidence="7" type="ORF">GCM10017566_45500</name>
</gene>
<evidence type="ECO:0000256" key="5">
    <source>
        <dbReference type="ARBA" id="ARBA00023172"/>
    </source>
</evidence>
<evidence type="ECO:0000256" key="1">
    <source>
        <dbReference type="ARBA" id="ARBA00002190"/>
    </source>
</evidence>
<dbReference type="GO" id="GO:0006313">
    <property type="term" value="P:DNA transposition"/>
    <property type="evidence" value="ECO:0007669"/>
    <property type="project" value="UniProtKB-UniRule"/>
</dbReference>